<dbReference type="Gene3D" id="3.40.50.1000">
    <property type="entry name" value="HAD superfamily/HAD-like"/>
    <property type="match status" value="1"/>
</dbReference>
<accession>A0ABV4Q2I3</accession>
<dbReference type="RefSeq" id="WP_371946727.1">
    <property type="nucleotide sequence ID" value="NZ_JAXCEI010000001.1"/>
</dbReference>
<name>A0ABV4Q2I3_9ACTN</name>
<dbReference type="EMBL" id="JAXCEI010000001">
    <property type="protein sequence ID" value="MFA1537371.1"/>
    <property type="molecule type" value="Genomic_DNA"/>
</dbReference>
<dbReference type="InterPro" id="IPR006439">
    <property type="entry name" value="HAD-SF_hydro_IA"/>
</dbReference>
<dbReference type="Pfam" id="PF00702">
    <property type="entry name" value="Hydrolase"/>
    <property type="match status" value="1"/>
</dbReference>
<evidence type="ECO:0000256" key="1">
    <source>
        <dbReference type="SAM" id="MobiDB-lite"/>
    </source>
</evidence>
<dbReference type="Gene3D" id="1.10.150.240">
    <property type="entry name" value="Putative phosphatase, domain 2"/>
    <property type="match status" value="1"/>
</dbReference>
<dbReference type="SFLD" id="SFLDG01129">
    <property type="entry name" value="C1.5:_HAD__Beta-PGM__Phosphata"/>
    <property type="match status" value="1"/>
</dbReference>
<keyword evidence="3" id="KW-1185">Reference proteome</keyword>
<dbReference type="Proteomes" id="UP001569963">
    <property type="component" value="Unassembled WGS sequence"/>
</dbReference>
<protein>
    <submittedName>
        <fullName evidence="2">HAD family phosphatase</fullName>
    </submittedName>
</protein>
<gene>
    <name evidence="2" type="ORF">SM611_00355</name>
</gene>
<comment type="caution">
    <text evidence="2">The sequence shown here is derived from an EMBL/GenBank/DDBJ whole genome shotgun (WGS) entry which is preliminary data.</text>
</comment>
<dbReference type="InterPro" id="IPR023198">
    <property type="entry name" value="PGP-like_dom2"/>
</dbReference>
<dbReference type="CDD" id="cd07505">
    <property type="entry name" value="HAD_BPGM-like"/>
    <property type="match status" value="1"/>
</dbReference>
<dbReference type="PANTHER" id="PTHR18901:SF38">
    <property type="entry name" value="PSEUDOURIDINE-5'-PHOSPHATASE"/>
    <property type="match status" value="1"/>
</dbReference>
<dbReference type="SUPFAM" id="SSF56784">
    <property type="entry name" value="HAD-like"/>
    <property type="match status" value="1"/>
</dbReference>
<dbReference type="InterPro" id="IPR036412">
    <property type="entry name" value="HAD-like_sf"/>
</dbReference>
<proteinExistence type="predicted"/>
<dbReference type="SFLD" id="SFLDS00003">
    <property type="entry name" value="Haloacid_Dehalogenase"/>
    <property type="match status" value="1"/>
</dbReference>
<dbReference type="InterPro" id="IPR023214">
    <property type="entry name" value="HAD_sf"/>
</dbReference>
<dbReference type="NCBIfam" id="TIGR01509">
    <property type="entry name" value="HAD-SF-IA-v3"/>
    <property type="match status" value="1"/>
</dbReference>
<dbReference type="PANTHER" id="PTHR18901">
    <property type="entry name" value="2-DEOXYGLUCOSE-6-PHOSPHATE PHOSPHATASE 2"/>
    <property type="match status" value="1"/>
</dbReference>
<organism evidence="2 3">
    <name type="scientific">Actinomadura monticuli</name>
    <dbReference type="NCBI Taxonomy" id="3097367"/>
    <lineage>
        <taxon>Bacteria</taxon>
        <taxon>Bacillati</taxon>
        <taxon>Actinomycetota</taxon>
        <taxon>Actinomycetes</taxon>
        <taxon>Streptosporangiales</taxon>
        <taxon>Thermomonosporaceae</taxon>
        <taxon>Actinomadura</taxon>
    </lineage>
</organism>
<feature type="region of interest" description="Disordered" evidence="1">
    <location>
        <begin position="227"/>
        <end position="275"/>
    </location>
</feature>
<sequence length="275" mass="28353">MSAGSRDGLQAVLFDMDGLLIDSERLWLEVESDVMAWLGGEWSTAHQERLVGGSLSVAVDYMLELTGAAADPAEVGRRMLDGMAERLTACAPMMPGAKELLAELRAEGVPAALVSSSHRRLIEPVLDAVGREHFALSVAGDEVARTKPDPEPYLTAAARLGADPARCVVLEDSPNGVAAAEAAGCVTVAVPGILPIPPAPGRTVAASLRELDLPRLRALAGGWHRTAHTGAADTGGLIPADRYPRGGSGGGVTPEEEIRRGVKPPPGGAGSPSGV</sequence>
<evidence type="ECO:0000313" key="3">
    <source>
        <dbReference type="Proteomes" id="UP001569963"/>
    </source>
</evidence>
<evidence type="ECO:0000313" key="2">
    <source>
        <dbReference type="EMBL" id="MFA1537371.1"/>
    </source>
</evidence>
<dbReference type="PRINTS" id="PR00413">
    <property type="entry name" value="HADHALOGNASE"/>
</dbReference>
<reference evidence="2 3" key="1">
    <citation type="submission" date="2023-11" db="EMBL/GenBank/DDBJ databases">
        <title>Actinomadura monticuli sp. nov., isolated from volcanic ash.</title>
        <authorList>
            <person name="Lee S.D."/>
            <person name="Yang H."/>
            <person name="Kim I.S."/>
        </authorList>
    </citation>
    <scope>NUCLEOTIDE SEQUENCE [LARGE SCALE GENOMIC DNA]</scope>
    <source>
        <strain evidence="2 3">DLS-62</strain>
    </source>
</reference>